<dbReference type="AlphaFoldDB" id="A0AAD9WLA6"/>
<sequence length="88" mass="9706">MLERLLKKRIKAGMISAAESITESLRRTRQLMVQRHVSAAIKAGMVGRPEIGRGAVKDGINAAAQVYHDNAVPHAEVPILERPMHDEL</sequence>
<accession>A0AAD9WLA6</accession>
<proteinExistence type="predicted"/>
<reference evidence="1" key="1">
    <citation type="journal article" date="2023" name="Plant J.">
        <title>Genome sequences and population genomics provide insights into the demographic history, inbreeding, and mutation load of two 'living fossil' tree species of Dipteronia.</title>
        <authorList>
            <person name="Feng Y."/>
            <person name="Comes H.P."/>
            <person name="Chen J."/>
            <person name="Zhu S."/>
            <person name="Lu R."/>
            <person name="Zhang X."/>
            <person name="Li P."/>
            <person name="Qiu J."/>
            <person name="Olsen K.M."/>
            <person name="Qiu Y."/>
        </authorList>
    </citation>
    <scope>NUCLEOTIDE SEQUENCE</scope>
    <source>
        <strain evidence="1">KIB01</strain>
    </source>
</reference>
<dbReference type="EMBL" id="JANJYI010000009">
    <property type="protein sequence ID" value="KAK2634442.1"/>
    <property type="molecule type" value="Genomic_DNA"/>
</dbReference>
<protein>
    <submittedName>
        <fullName evidence="1">Uncharacterized protein</fullName>
    </submittedName>
</protein>
<organism evidence="1 2">
    <name type="scientific">Dipteronia dyeriana</name>
    <dbReference type="NCBI Taxonomy" id="168575"/>
    <lineage>
        <taxon>Eukaryota</taxon>
        <taxon>Viridiplantae</taxon>
        <taxon>Streptophyta</taxon>
        <taxon>Embryophyta</taxon>
        <taxon>Tracheophyta</taxon>
        <taxon>Spermatophyta</taxon>
        <taxon>Magnoliopsida</taxon>
        <taxon>eudicotyledons</taxon>
        <taxon>Gunneridae</taxon>
        <taxon>Pentapetalae</taxon>
        <taxon>rosids</taxon>
        <taxon>malvids</taxon>
        <taxon>Sapindales</taxon>
        <taxon>Sapindaceae</taxon>
        <taxon>Hippocastanoideae</taxon>
        <taxon>Acereae</taxon>
        <taxon>Dipteronia</taxon>
    </lineage>
</organism>
<gene>
    <name evidence="1" type="ORF">Ddye_029234</name>
</gene>
<dbReference type="Proteomes" id="UP001280121">
    <property type="component" value="Unassembled WGS sequence"/>
</dbReference>
<keyword evidence="2" id="KW-1185">Reference proteome</keyword>
<name>A0AAD9WLA6_9ROSI</name>
<evidence type="ECO:0000313" key="2">
    <source>
        <dbReference type="Proteomes" id="UP001280121"/>
    </source>
</evidence>
<evidence type="ECO:0000313" key="1">
    <source>
        <dbReference type="EMBL" id="KAK2634442.1"/>
    </source>
</evidence>
<comment type="caution">
    <text evidence="1">The sequence shown here is derived from an EMBL/GenBank/DDBJ whole genome shotgun (WGS) entry which is preliminary data.</text>
</comment>